<evidence type="ECO:0000259" key="3">
    <source>
        <dbReference type="PROSITE" id="PS51186"/>
    </source>
</evidence>
<evidence type="ECO:0000313" key="5">
    <source>
        <dbReference type="Proteomes" id="UP001064896"/>
    </source>
</evidence>
<protein>
    <submittedName>
        <fullName evidence="4">N-acetyltransferase</fullName>
    </submittedName>
</protein>
<accession>A0ABM7LF31</accession>
<evidence type="ECO:0000313" key="4">
    <source>
        <dbReference type="EMBL" id="BCD88237.1"/>
    </source>
</evidence>
<dbReference type="PANTHER" id="PTHR43877">
    <property type="entry name" value="AMINOALKYLPHOSPHONATE N-ACETYLTRANSFERASE-RELATED-RELATED"/>
    <property type="match status" value="1"/>
</dbReference>
<keyword evidence="5" id="KW-1185">Reference proteome</keyword>
<dbReference type="InterPro" id="IPR050832">
    <property type="entry name" value="Bact_Acetyltransf"/>
</dbReference>
<dbReference type="PROSITE" id="PS51186">
    <property type="entry name" value="GNAT"/>
    <property type="match status" value="1"/>
</dbReference>
<dbReference type="InterPro" id="IPR000182">
    <property type="entry name" value="GNAT_dom"/>
</dbReference>
<feature type="domain" description="N-acetyltransferase" evidence="3">
    <location>
        <begin position="3"/>
        <end position="150"/>
    </location>
</feature>
<keyword evidence="1" id="KW-0808">Transferase</keyword>
<dbReference type="Proteomes" id="UP001064896">
    <property type="component" value="Chromosome"/>
</dbReference>
<dbReference type="SUPFAM" id="SSF55729">
    <property type="entry name" value="Acyl-CoA N-acyltransferases (Nat)"/>
    <property type="match status" value="1"/>
</dbReference>
<dbReference type="EMBL" id="AP023081">
    <property type="protein sequence ID" value="BCD88237.1"/>
    <property type="molecule type" value="Genomic_DNA"/>
</dbReference>
<sequence>MEYLIRTATPDDATAISQVVLLALAESNARDYPPAVIASVQANFGPEQVRGLLAAREVLVAEEAGCVIGTASLDGDVVRTVFVAPGAQGLGVGRRLMEHVEALARERGVAVLKVPSSITAEGFYAGLGFQAVQQIIRGEERTIVMERSLAAAQPG</sequence>
<evidence type="ECO:0000256" key="1">
    <source>
        <dbReference type="ARBA" id="ARBA00022679"/>
    </source>
</evidence>
<dbReference type="Pfam" id="PF13673">
    <property type="entry name" value="Acetyltransf_10"/>
    <property type="match status" value="1"/>
</dbReference>
<keyword evidence="2" id="KW-0012">Acyltransferase</keyword>
<proteinExistence type="predicted"/>
<dbReference type="CDD" id="cd04301">
    <property type="entry name" value="NAT_SF"/>
    <property type="match status" value="1"/>
</dbReference>
<name>A0ABM7LF31_9PSED</name>
<dbReference type="PANTHER" id="PTHR43877:SF1">
    <property type="entry name" value="ACETYLTRANSFERASE"/>
    <property type="match status" value="1"/>
</dbReference>
<gene>
    <name evidence="4" type="ORF">PSm6_46440</name>
</gene>
<reference evidence="4" key="1">
    <citation type="submission" date="2020-05" db="EMBL/GenBank/DDBJ databases">
        <title>Complete genome sequence of Pseudomonas sp. Sm006.</title>
        <authorList>
            <person name="Takeuchi K."/>
            <person name="Someya N."/>
        </authorList>
    </citation>
    <scope>NUCLEOTIDE SEQUENCE</scope>
    <source>
        <strain evidence="4">Sm006</strain>
    </source>
</reference>
<dbReference type="RefSeq" id="WP_236209164.1">
    <property type="nucleotide sequence ID" value="NZ_AP023081.1"/>
</dbReference>
<organism evidence="4 5">
    <name type="scientific">Pseudomonas solani</name>
    <dbReference type="NCBI Taxonomy" id="2731552"/>
    <lineage>
        <taxon>Bacteria</taxon>
        <taxon>Pseudomonadati</taxon>
        <taxon>Pseudomonadota</taxon>
        <taxon>Gammaproteobacteria</taxon>
        <taxon>Pseudomonadales</taxon>
        <taxon>Pseudomonadaceae</taxon>
        <taxon>Pseudomonas</taxon>
    </lineage>
</organism>
<evidence type="ECO:0000256" key="2">
    <source>
        <dbReference type="ARBA" id="ARBA00023315"/>
    </source>
</evidence>
<dbReference type="InterPro" id="IPR016181">
    <property type="entry name" value="Acyl_CoA_acyltransferase"/>
</dbReference>
<dbReference type="Gene3D" id="3.40.630.30">
    <property type="match status" value="1"/>
</dbReference>